<dbReference type="AlphaFoldDB" id="A0A1D3KAY7"/>
<proteinExistence type="predicted"/>
<evidence type="ECO:0000256" key="4">
    <source>
        <dbReference type="ARBA" id="ARBA00022806"/>
    </source>
</evidence>
<sequence>MISMINEDIGRLSRLGFSSLPECLLTVPKSFRDYHDPIEVLPLPNTGESHYLALTLTERSTYTRQGKVSDELKGSFRAVLRAADARGERVQINVIGKPAIERWMHPELGTVVNLYGELTTFDGRLSISNPTLVAAEDVGRVVPIYQGRTNQVSAELLTESIGKALPYINEAACLLLEQTLMHEGDFARFTGISDPATLLRTLHAPLSVREGLEAIEVAKTLSVKALVNKVFANRSKPAVKGSLLRIDREQVADLIHRAPFEPTDDQLRAIDEIVADLRSPFPMERILSGDVGTGKSFTFMVPAAASHLAGARVAIIAPSQILVDQLASELSALFFEIAVKKYTSKAKVDISSGIIVGTTAVLSAAKKEGIVFDLVIADEQHKFSVSQRKKLLAPHTNFLEATATAIPRTVALVKLGGMPISILSQAPVERKITSRIITVKAREKLNDFVMDIINRGGQAAFIYPVVNGDANASCHSVEAAYERFRRVLGDSVGMIHGGLSEELKTNTIRLMKENGIKLLVASTVIEVGVTFPNLRVAVAVNAENFGVSQLHQLRGRLARKGGEGYFIMYLTKPIQQPASDRLRLLSTCSDGFRLAEMDAEARGFGNLDIDGDRQSGSARMLFWGITLGRPEIEQGAIDAGLIPAKQ</sequence>
<dbReference type="Gene3D" id="3.40.50.300">
    <property type="entry name" value="P-loop containing nucleotide triphosphate hydrolases"/>
    <property type="match status" value="2"/>
</dbReference>
<feature type="domain" description="Helicase ATP-binding" evidence="8">
    <location>
        <begin position="276"/>
        <end position="423"/>
    </location>
</feature>
<dbReference type="InterPro" id="IPR014001">
    <property type="entry name" value="Helicase_ATP-bd"/>
</dbReference>
<dbReference type="Proteomes" id="UP000245431">
    <property type="component" value="Plasmid PVE_plasmid"/>
</dbReference>
<keyword evidence="10" id="KW-0614">Plasmid</keyword>
<evidence type="ECO:0000256" key="7">
    <source>
        <dbReference type="ARBA" id="ARBA00023204"/>
    </source>
</evidence>
<dbReference type="GO" id="GO:0003678">
    <property type="term" value="F:DNA helicase activity"/>
    <property type="evidence" value="ECO:0007669"/>
    <property type="project" value="TreeGrafter"/>
</dbReference>
<dbReference type="InterPro" id="IPR001650">
    <property type="entry name" value="Helicase_C-like"/>
</dbReference>
<dbReference type="SMART" id="SM00487">
    <property type="entry name" value="DEXDc"/>
    <property type="match status" value="1"/>
</dbReference>
<evidence type="ECO:0000256" key="6">
    <source>
        <dbReference type="ARBA" id="ARBA00023125"/>
    </source>
</evidence>
<evidence type="ECO:0000259" key="9">
    <source>
        <dbReference type="PROSITE" id="PS51194"/>
    </source>
</evidence>
<keyword evidence="4 10" id="KW-0347">Helicase</keyword>
<keyword evidence="2" id="KW-0227">DNA damage</keyword>
<evidence type="ECO:0000313" key="10">
    <source>
        <dbReference type="EMBL" id="SBW85371.1"/>
    </source>
</evidence>
<evidence type="ECO:0000256" key="5">
    <source>
        <dbReference type="ARBA" id="ARBA00022840"/>
    </source>
</evidence>
<name>A0A1D3KAY7_PSEVE</name>
<keyword evidence="5" id="KW-0067">ATP-binding</keyword>
<dbReference type="GO" id="GO:0003677">
    <property type="term" value="F:DNA binding"/>
    <property type="evidence" value="ECO:0007669"/>
    <property type="project" value="UniProtKB-KW"/>
</dbReference>
<dbReference type="Pfam" id="PF00270">
    <property type="entry name" value="DEAD"/>
    <property type="match status" value="1"/>
</dbReference>
<dbReference type="PANTHER" id="PTHR47964:SF1">
    <property type="entry name" value="ATP-DEPENDENT DNA HELICASE HOMOLOG RECG, CHLOROPLASTIC"/>
    <property type="match status" value="1"/>
</dbReference>
<dbReference type="GO" id="GO:0016787">
    <property type="term" value="F:hydrolase activity"/>
    <property type="evidence" value="ECO:0007669"/>
    <property type="project" value="UniProtKB-KW"/>
</dbReference>
<accession>A0A1D3KAY7</accession>
<dbReference type="InterPro" id="IPR047112">
    <property type="entry name" value="RecG/Mfd"/>
</dbReference>
<dbReference type="GO" id="GO:0005524">
    <property type="term" value="F:ATP binding"/>
    <property type="evidence" value="ECO:0007669"/>
    <property type="project" value="UniProtKB-KW"/>
</dbReference>
<dbReference type="GO" id="GO:0006281">
    <property type="term" value="P:DNA repair"/>
    <property type="evidence" value="ECO:0007669"/>
    <property type="project" value="UniProtKB-KW"/>
</dbReference>
<dbReference type="InterPro" id="IPR011545">
    <property type="entry name" value="DEAD/DEAH_box_helicase_dom"/>
</dbReference>
<dbReference type="InterPro" id="IPR027417">
    <property type="entry name" value="P-loop_NTPase"/>
</dbReference>
<evidence type="ECO:0000313" key="11">
    <source>
        <dbReference type="Proteomes" id="UP000245431"/>
    </source>
</evidence>
<feature type="domain" description="Helicase C-terminal" evidence="9">
    <location>
        <begin position="444"/>
        <end position="605"/>
    </location>
</feature>
<evidence type="ECO:0000256" key="2">
    <source>
        <dbReference type="ARBA" id="ARBA00022763"/>
    </source>
</evidence>
<evidence type="ECO:0000256" key="1">
    <source>
        <dbReference type="ARBA" id="ARBA00022741"/>
    </source>
</evidence>
<reference evidence="11" key="1">
    <citation type="submission" date="2016-07" db="EMBL/GenBank/DDBJ databases">
        <authorList>
            <person name="Florea S."/>
            <person name="Webb J.S."/>
            <person name="Jaromczyk J."/>
            <person name="Schardl C.L."/>
        </authorList>
    </citation>
    <scope>NUCLEOTIDE SEQUENCE [LARGE SCALE GENOMIC DNA]</scope>
    <source>
        <strain evidence="11">1YdBTEX2</strain>
        <plasmid evidence="11">Plasmid pve_Plasmid</plasmid>
    </source>
</reference>
<geneLocation type="plasmid" evidence="11">
    <name>pve_Plasmid</name>
</geneLocation>
<evidence type="ECO:0000259" key="8">
    <source>
        <dbReference type="PROSITE" id="PS51192"/>
    </source>
</evidence>
<dbReference type="PROSITE" id="PS51194">
    <property type="entry name" value="HELICASE_CTER"/>
    <property type="match status" value="1"/>
</dbReference>
<keyword evidence="3" id="KW-0378">Hydrolase</keyword>
<dbReference type="PROSITE" id="PS51192">
    <property type="entry name" value="HELICASE_ATP_BIND_1"/>
    <property type="match status" value="1"/>
</dbReference>
<organism evidence="10 11">
    <name type="scientific">Pseudomonas veronii 1YdBTEX2</name>
    <dbReference type="NCBI Taxonomy" id="1295141"/>
    <lineage>
        <taxon>Bacteria</taxon>
        <taxon>Pseudomonadati</taxon>
        <taxon>Pseudomonadota</taxon>
        <taxon>Gammaproteobacteria</taxon>
        <taxon>Pseudomonadales</taxon>
        <taxon>Pseudomonadaceae</taxon>
        <taxon>Pseudomonas</taxon>
    </lineage>
</organism>
<dbReference type="PANTHER" id="PTHR47964">
    <property type="entry name" value="ATP-DEPENDENT DNA HELICASE HOMOLOG RECG, CHLOROPLASTIC"/>
    <property type="match status" value="1"/>
</dbReference>
<keyword evidence="7" id="KW-0234">DNA repair</keyword>
<gene>
    <name evidence="10" type="ORF">PVE_P0333</name>
</gene>
<dbReference type="SMART" id="SM00490">
    <property type="entry name" value="HELICc"/>
    <property type="match status" value="1"/>
</dbReference>
<protein>
    <submittedName>
        <fullName evidence="10">Helicase domain-containing protein</fullName>
    </submittedName>
</protein>
<dbReference type="Pfam" id="PF00271">
    <property type="entry name" value="Helicase_C"/>
    <property type="match status" value="1"/>
</dbReference>
<dbReference type="EMBL" id="LT599585">
    <property type="protein sequence ID" value="SBW85371.1"/>
    <property type="molecule type" value="Genomic_DNA"/>
</dbReference>
<evidence type="ECO:0000256" key="3">
    <source>
        <dbReference type="ARBA" id="ARBA00022801"/>
    </source>
</evidence>
<dbReference type="SUPFAM" id="SSF52540">
    <property type="entry name" value="P-loop containing nucleoside triphosphate hydrolases"/>
    <property type="match status" value="2"/>
</dbReference>
<keyword evidence="1" id="KW-0547">Nucleotide-binding</keyword>
<keyword evidence="6" id="KW-0238">DNA-binding</keyword>